<dbReference type="InterPro" id="IPR051066">
    <property type="entry name" value="Trans_reg/Corepressor"/>
</dbReference>
<dbReference type="STRING" id="1202772.A0A1V9YBR4"/>
<dbReference type="FunFam" id="1.10.10.60:FF:000012">
    <property type="entry name" value="Metastasis-associated 1 family, member 3"/>
    <property type="match status" value="2"/>
</dbReference>
<name>A0A1V9YBR4_ACHHY</name>
<feature type="domain" description="SANT" evidence="7">
    <location>
        <begin position="93"/>
        <end position="144"/>
    </location>
</feature>
<evidence type="ECO:0000256" key="6">
    <source>
        <dbReference type="SAM" id="MobiDB-lite"/>
    </source>
</evidence>
<dbReference type="Proteomes" id="UP000243579">
    <property type="component" value="Unassembled WGS sequence"/>
</dbReference>
<sequence length="352" mass="39814">MGRENDIFAGKSLLQPTKAKRVVPAGPEATSEARQQSLAQREAMTRYFDAARALYLTERCDHMWKSLENPYGFSSHNTSETLRQLLSPLRSVHVLDQWTPMEVYLFEVGIQRFGKQFHLIQTLVPRKATRDVIAFYYIWKKFGLPKATWMQTAPTKDPFGMKIMKLERQKHGIQPTAYDLLSDGDDDTVLAVKRQSLAQATKKRRIDAATASTPTAAMTATSAKNHQRMHDVHAIVAEYFDAVRALYAPVVPDTQALDAALKQWGLDGATVLRPAVALLSPLRPAHVLGAHSWTPYELTIFEVGLELYGKHFHYVAQLLPQKATSDVIALYYVWKPINALYEAIKRKRPQPQ</sequence>
<feature type="region of interest" description="Disordered" evidence="6">
    <location>
        <begin position="203"/>
        <end position="224"/>
    </location>
</feature>
<keyword evidence="9" id="KW-1185">Reference proteome</keyword>
<dbReference type="GO" id="GO:0003714">
    <property type="term" value="F:transcription corepressor activity"/>
    <property type="evidence" value="ECO:0007669"/>
    <property type="project" value="TreeGrafter"/>
</dbReference>
<comment type="caution">
    <text evidence="8">The sequence shown here is derived from an EMBL/GenBank/DDBJ whole genome shotgun (WGS) entry which is preliminary data.</text>
</comment>
<dbReference type="GO" id="GO:0006357">
    <property type="term" value="P:regulation of transcription by RNA polymerase II"/>
    <property type="evidence" value="ECO:0007669"/>
    <property type="project" value="TreeGrafter"/>
</dbReference>
<dbReference type="GO" id="GO:0000118">
    <property type="term" value="C:histone deacetylase complex"/>
    <property type="evidence" value="ECO:0007669"/>
    <property type="project" value="TreeGrafter"/>
</dbReference>
<gene>
    <name evidence="8" type="ORF">ACHHYP_15026</name>
</gene>
<dbReference type="InterPro" id="IPR009057">
    <property type="entry name" value="Homeodomain-like_sf"/>
</dbReference>
<feature type="domain" description="SANT" evidence="7">
    <location>
        <begin position="288"/>
        <end position="339"/>
    </location>
</feature>
<dbReference type="GO" id="GO:0005667">
    <property type="term" value="C:transcription regulator complex"/>
    <property type="evidence" value="ECO:0007669"/>
    <property type="project" value="TreeGrafter"/>
</dbReference>
<dbReference type="GO" id="GO:0003677">
    <property type="term" value="F:DNA binding"/>
    <property type="evidence" value="ECO:0007669"/>
    <property type="project" value="UniProtKB-KW"/>
</dbReference>
<evidence type="ECO:0000256" key="5">
    <source>
        <dbReference type="ARBA" id="ARBA00023242"/>
    </source>
</evidence>
<dbReference type="PANTHER" id="PTHR16089:SF28">
    <property type="entry name" value="REST COREPRESSOR"/>
    <property type="match status" value="1"/>
</dbReference>
<evidence type="ECO:0000256" key="4">
    <source>
        <dbReference type="ARBA" id="ARBA00023125"/>
    </source>
</evidence>
<evidence type="ECO:0000256" key="2">
    <source>
        <dbReference type="ARBA" id="ARBA00022771"/>
    </source>
</evidence>
<keyword evidence="1" id="KW-0479">Metal-binding</keyword>
<dbReference type="SMART" id="SM00717">
    <property type="entry name" value="SANT"/>
    <property type="match status" value="2"/>
</dbReference>
<keyword evidence="5" id="KW-0539">Nucleus</keyword>
<evidence type="ECO:0000256" key="3">
    <source>
        <dbReference type="ARBA" id="ARBA00022833"/>
    </source>
</evidence>
<dbReference type="GO" id="GO:0008270">
    <property type="term" value="F:zinc ion binding"/>
    <property type="evidence" value="ECO:0007669"/>
    <property type="project" value="UniProtKB-KW"/>
</dbReference>
<evidence type="ECO:0000256" key="1">
    <source>
        <dbReference type="ARBA" id="ARBA00022723"/>
    </source>
</evidence>
<proteinExistence type="predicted"/>
<feature type="compositionally biased region" description="Low complexity" evidence="6">
    <location>
        <begin position="208"/>
        <end position="223"/>
    </location>
</feature>
<dbReference type="PANTHER" id="PTHR16089">
    <property type="entry name" value="REST COREPRESSOR COREST PROTEIN-RELATED"/>
    <property type="match status" value="1"/>
</dbReference>
<evidence type="ECO:0000313" key="8">
    <source>
        <dbReference type="EMBL" id="OQR83154.1"/>
    </source>
</evidence>
<dbReference type="AlphaFoldDB" id="A0A1V9YBR4"/>
<protein>
    <recommendedName>
        <fullName evidence="7">SANT domain-containing protein</fullName>
    </recommendedName>
</protein>
<dbReference type="InterPro" id="IPR017884">
    <property type="entry name" value="SANT_dom"/>
</dbReference>
<accession>A0A1V9YBR4</accession>
<reference evidence="8 9" key="1">
    <citation type="journal article" date="2014" name="Genome Biol. Evol.">
        <title>The secreted proteins of Achlya hypogyna and Thraustotheca clavata identify the ancestral oomycete secretome and reveal gene acquisitions by horizontal gene transfer.</title>
        <authorList>
            <person name="Misner I."/>
            <person name="Blouin N."/>
            <person name="Leonard G."/>
            <person name="Richards T.A."/>
            <person name="Lane C.E."/>
        </authorList>
    </citation>
    <scope>NUCLEOTIDE SEQUENCE [LARGE SCALE GENOMIC DNA]</scope>
    <source>
        <strain evidence="8 9">ATCC 48635</strain>
    </source>
</reference>
<dbReference type="Gene3D" id="1.10.10.60">
    <property type="entry name" value="Homeodomain-like"/>
    <property type="match status" value="2"/>
</dbReference>
<dbReference type="EMBL" id="JNBR01002297">
    <property type="protein sequence ID" value="OQR83154.1"/>
    <property type="molecule type" value="Genomic_DNA"/>
</dbReference>
<keyword evidence="4" id="KW-0238">DNA-binding</keyword>
<evidence type="ECO:0000313" key="9">
    <source>
        <dbReference type="Proteomes" id="UP000243579"/>
    </source>
</evidence>
<dbReference type="InterPro" id="IPR001005">
    <property type="entry name" value="SANT/Myb"/>
</dbReference>
<keyword evidence="3" id="KW-0862">Zinc</keyword>
<dbReference type="SUPFAM" id="SSF46689">
    <property type="entry name" value="Homeodomain-like"/>
    <property type="match status" value="2"/>
</dbReference>
<evidence type="ECO:0000259" key="7">
    <source>
        <dbReference type="PROSITE" id="PS51293"/>
    </source>
</evidence>
<dbReference type="OrthoDB" id="2193595at2759"/>
<organism evidence="8 9">
    <name type="scientific">Achlya hypogyna</name>
    <name type="common">Oomycete</name>
    <name type="synonym">Protoachlya hypogyna</name>
    <dbReference type="NCBI Taxonomy" id="1202772"/>
    <lineage>
        <taxon>Eukaryota</taxon>
        <taxon>Sar</taxon>
        <taxon>Stramenopiles</taxon>
        <taxon>Oomycota</taxon>
        <taxon>Saprolegniomycetes</taxon>
        <taxon>Saprolegniales</taxon>
        <taxon>Achlyaceae</taxon>
        <taxon>Achlya</taxon>
    </lineage>
</organism>
<keyword evidence="2" id="KW-0863">Zinc-finger</keyword>
<dbReference type="PROSITE" id="PS51293">
    <property type="entry name" value="SANT"/>
    <property type="match status" value="2"/>
</dbReference>